<dbReference type="EMBL" id="JAQNRK010000002">
    <property type="protein sequence ID" value="MDC1793209.1"/>
    <property type="molecule type" value="Genomic_DNA"/>
</dbReference>
<dbReference type="AlphaFoldDB" id="A0A8B2YW15"/>
<proteinExistence type="predicted"/>
<dbReference type="Gene3D" id="2.160.10.10">
    <property type="entry name" value="Hexapeptide repeat proteins"/>
    <property type="match status" value="1"/>
</dbReference>
<dbReference type="Proteomes" id="UP001215818">
    <property type="component" value="Unassembled WGS sequence"/>
</dbReference>
<reference evidence="1 4" key="2">
    <citation type="submission" date="2022-10" db="EMBL/GenBank/DDBJ databases">
        <title>Human gut microbiome strain richness.</title>
        <authorList>
            <person name="Chen-Liaw A."/>
        </authorList>
    </citation>
    <scope>NUCLEOTIDE SEQUENCE [LARGE SCALE GENOMIC DNA]</scope>
    <source>
        <strain evidence="1 4">D53st1_B1_D53t1_180928</strain>
    </source>
</reference>
<comment type="caution">
    <text evidence="2">The sequence shown here is derived from an EMBL/GenBank/DDBJ whole genome shotgun (WGS) entry which is preliminary data.</text>
</comment>
<dbReference type="SUPFAM" id="SSF51161">
    <property type="entry name" value="Trimeric LpxA-like enzymes"/>
    <property type="match status" value="1"/>
</dbReference>
<dbReference type="EMBL" id="QSPV01000005">
    <property type="protein sequence ID" value="RGJ94319.1"/>
    <property type="molecule type" value="Genomic_DNA"/>
</dbReference>
<protein>
    <recommendedName>
        <fullName evidence="5">Transferase</fullName>
    </recommendedName>
</protein>
<evidence type="ECO:0000313" key="1">
    <source>
        <dbReference type="EMBL" id="MDC1793209.1"/>
    </source>
</evidence>
<name>A0A8B2YW15_BACUN</name>
<gene>
    <name evidence="2" type="ORF">DXD40_08115</name>
    <name evidence="1" type="ORF">POY73_03555</name>
</gene>
<dbReference type="InterPro" id="IPR011004">
    <property type="entry name" value="Trimer_LpxA-like_sf"/>
</dbReference>
<evidence type="ECO:0008006" key="5">
    <source>
        <dbReference type="Google" id="ProtNLM"/>
    </source>
</evidence>
<evidence type="ECO:0000313" key="3">
    <source>
        <dbReference type="Proteomes" id="UP000260844"/>
    </source>
</evidence>
<reference evidence="2 3" key="1">
    <citation type="submission" date="2018-08" db="EMBL/GenBank/DDBJ databases">
        <title>A genome reference for cultivated species of the human gut microbiota.</title>
        <authorList>
            <person name="Zou Y."/>
            <person name="Xue W."/>
            <person name="Luo G."/>
        </authorList>
    </citation>
    <scope>NUCLEOTIDE SEQUENCE [LARGE SCALE GENOMIC DNA]</scope>
    <source>
        <strain evidence="2 3">TM04-30</strain>
    </source>
</reference>
<evidence type="ECO:0000313" key="2">
    <source>
        <dbReference type="EMBL" id="RGJ94319.1"/>
    </source>
</evidence>
<accession>A0A8B2YW15</accession>
<organism evidence="2 3">
    <name type="scientific">Bacteroides uniformis</name>
    <dbReference type="NCBI Taxonomy" id="820"/>
    <lineage>
        <taxon>Bacteria</taxon>
        <taxon>Pseudomonadati</taxon>
        <taxon>Bacteroidota</taxon>
        <taxon>Bacteroidia</taxon>
        <taxon>Bacteroidales</taxon>
        <taxon>Bacteroidaceae</taxon>
        <taxon>Bacteroides</taxon>
    </lineage>
</organism>
<evidence type="ECO:0000313" key="4">
    <source>
        <dbReference type="Proteomes" id="UP001215818"/>
    </source>
</evidence>
<sequence>MINIKKIYHGLQTLFKYLPWLPQTIYFNFHYLPFGQAIKLPIILRKPRFVRLKGKVSIENDNVRFGMIVLGKFVNTCNPKNGTIFDIDGNLTFKGEAVFANNSAIMIQDNGTITIGVGMDCAGQLKCAKSIEIGNDCVIAYNTMVMDSDWHALTDIVTGKLVKKTVPVKIGNNNFISFNCLVTKGTVTPDFCTFTYNSHLCKKYNVEPYSLLGGNPCVLLDEGYYYNKKHN</sequence>
<dbReference type="RefSeq" id="WP_117689018.1">
    <property type="nucleotide sequence ID" value="NZ_CALNHV010000002.1"/>
</dbReference>
<dbReference type="Proteomes" id="UP000260844">
    <property type="component" value="Unassembled WGS sequence"/>
</dbReference>